<evidence type="ECO:0000259" key="13">
    <source>
        <dbReference type="PROSITE" id="PS50235"/>
    </source>
</evidence>
<dbReference type="PROSITE" id="PS50271">
    <property type="entry name" value="ZF_UBP"/>
    <property type="match status" value="1"/>
</dbReference>
<feature type="domain" description="USP" evidence="13">
    <location>
        <begin position="222"/>
        <end position="1034"/>
    </location>
</feature>
<keyword evidence="9" id="KW-0862">Zinc</keyword>
<dbReference type="SUPFAM" id="SSF57850">
    <property type="entry name" value="RING/U-box"/>
    <property type="match status" value="1"/>
</dbReference>
<evidence type="ECO:0000313" key="15">
    <source>
        <dbReference type="EMBL" id="KAF8391995.1"/>
    </source>
</evidence>
<dbReference type="PROSITE" id="PS50235">
    <property type="entry name" value="USP_3"/>
    <property type="match status" value="1"/>
</dbReference>
<keyword evidence="8" id="KW-0378">Hydrolase</keyword>
<reference evidence="15 16" key="1">
    <citation type="submission" date="2020-04" db="EMBL/GenBank/DDBJ databases">
        <title>Plant Genome Project.</title>
        <authorList>
            <person name="Zhang R.-G."/>
        </authorList>
    </citation>
    <scope>NUCLEOTIDE SEQUENCE [LARGE SCALE GENOMIC DNA]</scope>
    <source>
        <strain evidence="15">YNK0</strain>
        <tissue evidence="15">Leaf</tissue>
    </source>
</reference>
<dbReference type="GO" id="GO:0004843">
    <property type="term" value="F:cysteine-type deubiquitinase activity"/>
    <property type="evidence" value="ECO:0007669"/>
    <property type="project" value="UniProtKB-EC"/>
</dbReference>
<dbReference type="SMART" id="SM00290">
    <property type="entry name" value="ZnF_UBP"/>
    <property type="match status" value="1"/>
</dbReference>
<dbReference type="OrthoDB" id="2020758at2759"/>
<dbReference type="GO" id="GO:0005829">
    <property type="term" value="C:cytosol"/>
    <property type="evidence" value="ECO:0007669"/>
    <property type="project" value="TreeGrafter"/>
</dbReference>
<dbReference type="InterPro" id="IPR038765">
    <property type="entry name" value="Papain-like_cys_pep_sf"/>
</dbReference>
<keyword evidence="4" id="KW-0645">Protease</keyword>
<dbReference type="InterPro" id="IPR028889">
    <property type="entry name" value="USP"/>
</dbReference>
<dbReference type="Proteomes" id="UP000655225">
    <property type="component" value="Unassembled WGS sequence"/>
</dbReference>
<dbReference type="AlphaFoldDB" id="A0A834YRR9"/>
<evidence type="ECO:0000313" key="16">
    <source>
        <dbReference type="Proteomes" id="UP000655225"/>
    </source>
</evidence>
<dbReference type="Gene3D" id="3.90.70.10">
    <property type="entry name" value="Cysteine proteinases"/>
    <property type="match status" value="2"/>
</dbReference>
<feature type="compositionally biased region" description="Polar residues" evidence="12">
    <location>
        <begin position="14"/>
        <end position="29"/>
    </location>
</feature>
<dbReference type="EC" id="3.4.19.12" evidence="3"/>
<dbReference type="PANTHER" id="PTHR24006">
    <property type="entry name" value="UBIQUITIN CARBOXYL-TERMINAL HYDROLASE"/>
    <property type="match status" value="1"/>
</dbReference>
<protein>
    <recommendedName>
        <fullName evidence="3">ubiquitinyl hydrolase 1</fullName>
        <ecNumber evidence="3">3.4.19.12</ecNumber>
    </recommendedName>
</protein>
<feature type="compositionally biased region" description="Basic residues" evidence="12">
    <location>
        <begin position="1"/>
        <end position="11"/>
    </location>
</feature>
<dbReference type="PROSITE" id="PS00973">
    <property type="entry name" value="USP_2"/>
    <property type="match status" value="1"/>
</dbReference>
<dbReference type="InterPro" id="IPR001394">
    <property type="entry name" value="Peptidase_C19_UCH"/>
</dbReference>
<dbReference type="InterPro" id="IPR018200">
    <property type="entry name" value="USP_CS"/>
</dbReference>
<dbReference type="GO" id="GO:0006508">
    <property type="term" value="P:proteolysis"/>
    <property type="evidence" value="ECO:0007669"/>
    <property type="project" value="UniProtKB-KW"/>
</dbReference>
<evidence type="ECO:0000256" key="5">
    <source>
        <dbReference type="ARBA" id="ARBA00022723"/>
    </source>
</evidence>
<feature type="domain" description="UBP-type" evidence="14">
    <location>
        <begin position="44"/>
        <end position="180"/>
    </location>
</feature>
<evidence type="ECO:0000256" key="11">
    <source>
        <dbReference type="PROSITE-ProRule" id="PRU00502"/>
    </source>
</evidence>
<dbReference type="Pfam" id="PF00443">
    <property type="entry name" value="UCH"/>
    <property type="match status" value="1"/>
</dbReference>
<evidence type="ECO:0000259" key="14">
    <source>
        <dbReference type="PROSITE" id="PS50271"/>
    </source>
</evidence>
<dbReference type="GO" id="GO:0016579">
    <property type="term" value="P:protein deubiquitination"/>
    <property type="evidence" value="ECO:0007669"/>
    <property type="project" value="InterPro"/>
</dbReference>
<keyword evidence="6 11" id="KW-0863">Zinc-finger</keyword>
<comment type="similarity">
    <text evidence="2">Belongs to the peptidase C19 family.</text>
</comment>
<dbReference type="InterPro" id="IPR013083">
    <property type="entry name" value="Znf_RING/FYVE/PHD"/>
</dbReference>
<comment type="catalytic activity">
    <reaction evidence="1">
        <text>Thiol-dependent hydrolysis of ester, thioester, amide, peptide and isopeptide bonds formed by the C-terminal Gly of ubiquitin (a 76-residue protein attached to proteins as an intracellular targeting signal).</text>
        <dbReference type="EC" id="3.4.19.12"/>
    </reaction>
</comment>
<gene>
    <name evidence="15" type="ORF">HHK36_022335</name>
</gene>
<dbReference type="GO" id="GO:0008270">
    <property type="term" value="F:zinc ion binding"/>
    <property type="evidence" value="ECO:0007669"/>
    <property type="project" value="UniProtKB-KW"/>
</dbReference>
<dbReference type="EMBL" id="JABCRI010000016">
    <property type="protein sequence ID" value="KAF8391995.1"/>
    <property type="molecule type" value="Genomic_DNA"/>
</dbReference>
<keyword evidence="7" id="KW-0833">Ubl conjugation pathway</keyword>
<name>A0A834YRR9_TETSI</name>
<organism evidence="15 16">
    <name type="scientific">Tetracentron sinense</name>
    <name type="common">Spur-leaf</name>
    <dbReference type="NCBI Taxonomy" id="13715"/>
    <lineage>
        <taxon>Eukaryota</taxon>
        <taxon>Viridiplantae</taxon>
        <taxon>Streptophyta</taxon>
        <taxon>Embryophyta</taxon>
        <taxon>Tracheophyta</taxon>
        <taxon>Spermatophyta</taxon>
        <taxon>Magnoliopsida</taxon>
        <taxon>Trochodendrales</taxon>
        <taxon>Trochodendraceae</taxon>
        <taxon>Tetracentron</taxon>
    </lineage>
</organism>
<proteinExistence type="inferred from homology"/>
<sequence>MGKKVKRKARSAQRVLSSSLPTIPGQSSPDEIGGDGILIVKDRLSCTHLEKGVDLVKISSKIGSLESVRCEDCRDTGLVRRACKGSKNLKKKGMGAENTQSVSKSIWVCLECGHFGCGGVELPTTPQSHAVRHAKQTRHPCVIQFDNPNLCWCCRCDSLIPVEKSEENGEQKNILWDAMRLIKGQSPEVAPMEVEDGFFGSETKLGNAELKVLNGRVGFVVRGLHNLGNTCFFNSVTQSLLAVDRLRDYFIKLDSSFGPLTMALKKLFFETSLEAGSINVINPETFFGCICAKAPQFRGYQQHDSHELLRCLLDRLCTEELSARKFVFSSGEEGTNSKSSPTFVEATFGGQLSSSVSCVECGHSSIVYEPFLDLSLPVPTKKPPSKNSLPVSRGRKQNVPLKKGGKICPKGKAGAAPILAQCVTGPSESRISSCQVPYSVPVVEKVVASLDESTCLDSNGPGTTYCEIGPIPQNYNISFIQDSVNKKVFQNVAEQTVASVDNFIWLDYIESGTVSDDQNVVSQSNDIPIIQDSGNNQVLPNDDMLQNSSEPYSQVCSLNREPNLEMDSYCGNSCEDELPLLVQGSEVILLPYKEEISTAEEMVRREGEASSSILGCKEGLLDFDGFDNLFNEPEMVSGSNAKSWPGDKNFQVNEVAETGYLATNSIESGPDEVDNTDSPVSVDSCLAYFTKPELLCNEYGWHCESCSKILRAQRMETGKNWPKTTSKTRIKGVVVRSQNALVGLEDDFPYRTDCRDLNSGKVESFSVFTATAESLISDTGRLDDSNRNCTKRENNQTVKERDLELLNPISNCRACHPDISQRELNLGELNNTLQEPSPSSGHYKTCSQASFGDQASDSCSVNEPNNIGCNVDHVQESNSQLLARVRESDDSEGEEIDSNSVKVKRDAIKRMLINRAPPVLTIHLKRFSQDARGRLSKLSGHVDFRDTIDLRPYMEHRCMEGDMCGYCLVGVVEHSGTMRGGHYIAYVRGEKDRGNTKEGSRGYTWYQTSDGSVREVSMEEVLRCEAYILFYEKI</sequence>
<evidence type="ECO:0000256" key="2">
    <source>
        <dbReference type="ARBA" id="ARBA00009085"/>
    </source>
</evidence>
<dbReference type="InterPro" id="IPR001607">
    <property type="entry name" value="Znf_UBP"/>
</dbReference>
<accession>A0A834YRR9</accession>
<evidence type="ECO:0000256" key="10">
    <source>
        <dbReference type="ARBA" id="ARBA00058678"/>
    </source>
</evidence>
<keyword evidence="16" id="KW-1185">Reference proteome</keyword>
<evidence type="ECO:0000256" key="6">
    <source>
        <dbReference type="ARBA" id="ARBA00022771"/>
    </source>
</evidence>
<dbReference type="SUPFAM" id="SSF54001">
    <property type="entry name" value="Cysteine proteinases"/>
    <property type="match status" value="1"/>
</dbReference>
<evidence type="ECO:0000256" key="12">
    <source>
        <dbReference type="SAM" id="MobiDB-lite"/>
    </source>
</evidence>
<evidence type="ECO:0000256" key="9">
    <source>
        <dbReference type="ARBA" id="ARBA00022833"/>
    </source>
</evidence>
<keyword evidence="5" id="KW-0479">Metal-binding</keyword>
<evidence type="ECO:0000256" key="7">
    <source>
        <dbReference type="ARBA" id="ARBA00022786"/>
    </source>
</evidence>
<dbReference type="Gene3D" id="3.30.40.10">
    <property type="entry name" value="Zinc/RING finger domain, C3HC4 (zinc finger)"/>
    <property type="match status" value="1"/>
</dbReference>
<dbReference type="FunFam" id="3.30.40.10:FF:000900">
    <property type="entry name" value="Ubiquitinyl hydrolase 1"/>
    <property type="match status" value="1"/>
</dbReference>
<evidence type="ECO:0000256" key="8">
    <source>
        <dbReference type="ARBA" id="ARBA00022801"/>
    </source>
</evidence>
<dbReference type="GO" id="GO:0005634">
    <property type="term" value="C:nucleus"/>
    <property type="evidence" value="ECO:0007669"/>
    <property type="project" value="TreeGrafter"/>
</dbReference>
<dbReference type="InterPro" id="IPR050164">
    <property type="entry name" value="Peptidase_C19"/>
</dbReference>
<dbReference type="PANTHER" id="PTHR24006:SF781">
    <property type="entry name" value="LD34905P"/>
    <property type="match status" value="1"/>
</dbReference>
<evidence type="ECO:0000256" key="3">
    <source>
        <dbReference type="ARBA" id="ARBA00012759"/>
    </source>
</evidence>
<dbReference type="OMA" id="FRCENCT"/>
<evidence type="ECO:0000256" key="4">
    <source>
        <dbReference type="ARBA" id="ARBA00022670"/>
    </source>
</evidence>
<comment type="caution">
    <text evidence="15">The sequence shown here is derived from an EMBL/GenBank/DDBJ whole genome shotgun (WGS) entry which is preliminary data.</text>
</comment>
<dbReference type="Pfam" id="PF02148">
    <property type="entry name" value="zf-UBP"/>
    <property type="match status" value="1"/>
</dbReference>
<feature type="region of interest" description="Disordered" evidence="12">
    <location>
        <begin position="1"/>
        <end position="29"/>
    </location>
</feature>
<comment type="function">
    <text evidence="10">Recognizes and hydrolyzes the peptide bond at the C-terminal Gly of ubiquitin. Involved in the processing of poly-ubiquitin precursors as well as that of ubiquitinated proteins. Is involved in resistance to the arginine analog canavanine (CAN).</text>
</comment>
<evidence type="ECO:0000256" key="1">
    <source>
        <dbReference type="ARBA" id="ARBA00000707"/>
    </source>
</evidence>